<evidence type="ECO:0008006" key="9">
    <source>
        <dbReference type="Google" id="ProtNLM"/>
    </source>
</evidence>
<accession>A0A917R2R8</accession>
<dbReference type="Gene3D" id="1.20.120.1630">
    <property type="match status" value="1"/>
</dbReference>
<feature type="transmembrane region" description="Helical" evidence="6">
    <location>
        <begin position="61"/>
        <end position="83"/>
    </location>
</feature>
<comment type="subcellular location">
    <subcellularLocation>
        <location evidence="1">Membrane</location>
        <topology evidence="1">Multi-pass membrane protein</topology>
    </subcellularLocation>
</comment>
<dbReference type="Pfam" id="PF04140">
    <property type="entry name" value="ICMT"/>
    <property type="match status" value="1"/>
</dbReference>
<keyword evidence="8" id="KW-1185">Reference proteome</keyword>
<sequence>MALIPAAMAVSSLDMSQGTLFWYLLLVLLVGAERLAELVVARRNARWSLARGGRVFGRGHYPWMVALHTGLLAGCLLEAGLAQRPFVPALGWPMLVLVAASQGLRWWCITALGPRWNTEVIVVPGLPLVTRGPYRLRWLRHPNYVAVAVEGAALPLVHDAWVTALAFTVLNAALMVVRIRCEETAMAWATSLPGTSAGAAPGDGGAAATAGAPVTLPGPGPDAAGEPPKSRDRRQSSGGPGGAG</sequence>
<name>A0A917R2R8_9ACTN</name>
<keyword evidence="2 6" id="KW-0812">Transmembrane</keyword>
<dbReference type="AlphaFoldDB" id="A0A917R2R8"/>
<dbReference type="Proteomes" id="UP000645217">
    <property type="component" value="Unassembled WGS sequence"/>
</dbReference>
<dbReference type="GO" id="GO:0004671">
    <property type="term" value="F:protein C-terminal S-isoprenylcysteine carboxyl O-methyltransferase activity"/>
    <property type="evidence" value="ECO:0007669"/>
    <property type="project" value="InterPro"/>
</dbReference>
<feature type="compositionally biased region" description="Low complexity" evidence="5">
    <location>
        <begin position="198"/>
        <end position="227"/>
    </location>
</feature>
<feature type="region of interest" description="Disordered" evidence="5">
    <location>
        <begin position="198"/>
        <end position="244"/>
    </location>
</feature>
<evidence type="ECO:0000313" key="7">
    <source>
        <dbReference type="EMBL" id="GGK85267.1"/>
    </source>
</evidence>
<comment type="caution">
    <text evidence="7">The sequence shown here is derived from an EMBL/GenBank/DDBJ whole genome shotgun (WGS) entry which is preliminary data.</text>
</comment>
<evidence type="ECO:0000313" key="8">
    <source>
        <dbReference type="Proteomes" id="UP000645217"/>
    </source>
</evidence>
<reference evidence="7" key="2">
    <citation type="submission" date="2020-09" db="EMBL/GenBank/DDBJ databases">
        <authorList>
            <person name="Sun Q."/>
            <person name="Ohkuma M."/>
        </authorList>
    </citation>
    <scope>NUCLEOTIDE SEQUENCE</scope>
    <source>
        <strain evidence="7">JCM 13064</strain>
    </source>
</reference>
<protein>
    <recommendedName>
        <fullName evidence="9">Isoprenylcysteine carboxyl methyltransferase</fullName>
    </recommendedName>
</protein>
<keyword evidence="4 6" id="KW-0472">Membrane</keyword>
<evidence type="ECO:0000256" key="3">
    <source>
        <dbReference type="ARBA" id="ARBA00022989"/>
    </source>
</evidence>
<gene>
    <name evidence="7" type="ORF">GCM10007964_29750</name>
</gene>
<evidence type="ECO:0000256" key="1">
    <source>
        <dbReference type="ARBA" id="ARBA00004141"/>
    </source>
</evidence>
<evidence type="ECO:0000256" key="4">
    <source>
        <dbReference type="ARBA" id="ARBA00023136"/>
    </source>
</evidence>
<reference evidence="7" key="1">
    <citation type="journal article" date="2014" name="Int. J. Syst. Evol. Microbiol.">
        <title>Complete genome sequence of Corynebacterium casei LMG S-19264T (=DSM 44701T), isolated from a smear-ripened cheese.</title>
        <authorList>
            <consortium name="US DOE Joint Genome Institute (JGI-PGF)"/>
            <person name="Walter F."/>
            <person name="Albersmeier A."/>
            <person name="Kalinowski J."/>
            <person name="Ruckert C."/>
        </authorList>
    </citation>
    <scope>NUCLEOTIDE SEQUENCE</scope>
    <source>
        <strain evidence="7">JCM 13064</strain>
    </source>
</reference>
<evidence type="ECO:0000256" key="5">
    <source>
        <dbReference type="SAM" id="MobiDB-lite"/>
    </source>
</evidence>
<organism evidence="7 8">
    <name type="scientific">Sphaerisporangium melleum</name>
    <dbReference type="NCBI Taxonomy" id="321316"/>
    <lineage>
        <taxon>Bacteria</taxon>
        <taxon>Bacillati</taxon>
        <taxon>Actinomycetota</taxon>
        <taxon>Actinomycetes</taxon>
        <taxon>Streptosporangiales</taxon>
        <taxon>Streptosporangiaceae</taxon>
        <taxon>Sphaerisporangium</taxon>
    </lineage>
</organism>
<proteinExistence type="predicted"/>
<feature type="transmembrane region" description="Helical" evidence="6">
    <location>
        <begin position="20"/>
        <end position="40"/>
    </location>
</feature>
<dbReference type="GO" id="GO:0016020">
    <property type="term" value="C:membrane"/>
    <property type="evidence" value="ECO:0007669"/>
    <property type="project" value="UniProtKB-SubCell"/>
</dbReference>
<evidence type="ECO:0000256" key="6">
    <source>
        <dbReference type="SAM" id="Phobius"/>
    </source>
</evidence>
<evidence type="ECO:0000256" key="2">
    <source>
        <dbReference type="ARBA" id="ARBA00022692"/>
    </source>
</evidence>
<dbReference type="EMBL" id="BMNT01000014">
    <property type="protein sequence ID" value="GGK85267.1"/>
    <property type="molecule type" value="Genomic_DNA"/>
</dbReference>
<keyword evidence="3 6" id="KW-1133">Transmembrane helix</keyword>
<dbReference type="InterPro" id="IPR007269">
    <property type="entry name" value="ICMT_MeTrfase"/>
</dbReference>